<dbReference type="Proteomes" id="UP000270626">
    <property type="component" value="Unassembled WGS sequence"/>
</dbReference>
<organism evidence="2 3">
    <name type="scientific">Azonexus fungiphilus</name>
    <dbReference type="NCBI Taxonomy" id="146940"/>
    <lineage>
        <taxon>Bacteria</taxon>
        <taxon>Pseudomonadati</taxon>
        <taxon>Pseudomonadota</taxon>
        <taxon>Betaproteobacteria</taxon>
        <taxon>Rhodocyclales</taxon>
        <taxon>Azonexaceae</taxon>
        <taxon>Azonexus</taxon>
    </lineage>
</organism>
<protein>
    <submittedName>
        <fullName evidence="2">Hemerythrin HHE cation binding domain-containing protein</fullName>
    </submittedName>
</protein>
<gene>
    <name evidence="2" type="ORF">DFR40_1801</name>
</gene>
<name>A0A495WDA7_9RHOO</name>
<evidence type="ECO:0000313" key="2">
    <source>
        <dbReference type="EMBL" id="RKT58773.1"/>
    </source>
</evidence>
<dbReference type="AlphaFoldDB" id="A0A495WDA7"/>
<comment type="caution">
    <text evidence="2">The sequence shown here is derived from an EMBL/GenBank/DDBJ whole genome shotgun (WGS) entry which is preliminary data.</text>
</comment>
<accession>A0A495WDA7</accession>
<dbReference type="Gene3D" id="1.20.120.520">
    <property type="entry name" value="nmb1532 protein domain like"/>
    <property type="match status" value="1"/>
</dbReference>
<evidence type="ECO:0000259" key="1">
    <source>
        <dbReference type="Pfam" id="PF01814"/>
    </source>
</evidence>
<feature type="domain" description="Hemerythrin-like" evidence="1">
    <location>
        <begin position="12"/>
        <end position="126"/>
    </location>
</feature>
<evidence type="ECO:0000313" key="3">
    <source>
        <dbReference type="Proteomes" id="UP000270626"/>
    </source>
</evidence>
<dbReference type="InterPro" id="IPR012312">
    <property type="entry name" value="Hemerythrin-like"/>
</dbReference>
<sequence>MKAAMKRHESLQELSREHYQALKLVLVVRRAVDSGDLLRIGEAAAACVAAFAAELEPHFQVEERDLLPQLEAAGEAALLQRTRDDHGELRRLAAVLPFADAASLQRFADCLNAHVRFEEREMFPAVERIRTAGEAVR</sequence>
<dbReference type="EMBL" id="RBXP01000014">
    <property type="protein sequence ID" value="RKT58773.1"/>
    <property type="molecule type" value="Genomic_DNA"/>
</dbReference>
<dbReference type="Pfam" id="PF01814">
    <property type="entry name" value="Hemerythrin"/>
    <property type="match status" value="1"/>
</dbReference>
<reference evidence="2 3" key="1">
    <citation type="submission" date="2018-10" db="EMBL/GenBank/DDBJ databases">
        <title>Genomic Encyclopedia of Type Strains, Phase IV (KMG-IV): sequencing the most valuable type-strain genomes for metagenomic binning, comparative biology and taxonomic classification.</title>
        <authorList>
            <person name="Goeker M."/>
        </authorList>
    </citation>
    <scope>NUCLEOTIDE SEQUENCE [LARGE SCALE GENOMIC DNA]</scope>
    <source>
        <strain evidence="2 3">DSM 23841</strain>
    </source>
</reference>
<keyword evidence="3" id="KW-1185">Reference proteome</keyword>
<proteinExistence type="predicted"/>